<gene>
    <name evidence="1" type="ORF">GGR36_001327</name>
</gene>
<comment type="caution">
    <text evidence="1">The sequence shown here is derived from an EMBL/GenBank/DDBJ whole genome shotgun (WGS) entry which is preliminary data.</text>
</comment>
<keyword evidence="2" id="KW-1185">Reference proteome</keyword>
<evidence type="ECO:0000313" key="2">
    <source>
        <dbReference type="Proteomes" id="UP000561045"/>
    </source>
</evidence>
<evidence type="ECO:0000313" key="1">
    <source>
        <dbReference type="EMBL" id="MBB4012019.1"/>
    </source>
</evidence>
<proteinExistence type="predicted"/>
<dbReference type="AlphaFoldDB" id="A0A840BKD4"/>
<name>A0A840BKD4_9RHOO</name>
<dbReference type="Proteomes" id="UP000561045">
    <property type="component" value="Unassembled WGS sequence"/>
</dbReference>
<accession>A0A840BKD4</accession>
<sequence length="109" mass="12255">MVTPELYKLLRAHYRCEGDGYVCHLDYEPWLGAQDGEVSAPVRYSIKERSHSVTRVAMHYQFLIEPGVPTTDREVVLHLKSAPPPQCWRLGDLITPTGESLATSYAGKP</sequence>
<reference evidence="1 2" key="1">
    <citation type="submission" date="2020-08" db="EMBL/GenBank/DDBJ databases">
        <title>Genomic Encyclopedia of Type Strains, Phase IV (KMG-IV): sequencing the most valuable type-strain genomes for metagenomic binning, comparative biology and taxonomic classification.</title>
        <authorList>
            <person name="Goeker M."/>
        </authorList>
    </citation>
    <scope>NUCLEOTIDE SEQUENCE [LARGE SCALE GENOMIC DNA]</scope>
    <source>
        <strain evidence="1 2">DSM 106739</strain>
    </source>
</reference>
<dbReference type="EMBL" id="JACIET010000001">
    <property type="protein sequence ID" value="MBB4012019.1"/>
    <property type="molecule type" value="Genomic_DNA"/>
</dbReference>
<protein>
    <submittedName>
        <fullName evidence="1">Uncharacterized protein</fullName>
    </submittedName>
</protein>
<organism evidence="1 2">
    <name type="scientific">Niveibacterium umoris</name>
    <dbReference type="NCBI Taxonomy" id="1193620"/>
    <lineage>
        <taxon>Bacteria</taxon>
        <taxon>Pseudomonadati</taxon>
        <taxon>Pseudomonadota</taxon>
        <taxon>Betaproteobacteria</taxon>
        <taxon>Rhodocyclales</taxon>
        <taxon>Rhodocyclaceae</taxon>
        <taxon>Niveibacterium</taxon>
    </lineage>
</organism>